<gene>
    <name evidence="2" type="ORF">SFMTTN_1342</name>
</gene>
<name>A0A401JCY2_9PROT</name>
<proteinExistence type="predicted"/>
<dbReference type="GO" id="GO:0016757">
    <property type="term" value="F:glycosyltransferase activity"/>
    <property type="evidence" value="ECO:0007669"/>
    <property type="project" value="UniProtKB-ARBA"/>
</dbReference>
<keyword evidence="2" id="KW-0808">Transferase</keyword>
<dbReference type="AlphaFoldDB" id="A0A401JCY2"/>
<dbReference type="Pfam" id="PF13692">
    <property type="entry name" value="Glyco_trans_1_4"/>
    <property type="match status" value="1"/>
</dbReference>
<evidence type="ECO:0000313" key="2">
    <source>
        <dbReference type="EMBL" id="GBL45532.1"/>
    </source>
</evidence>
<dbReference type="Proteomes" id="UP000286806">
    <property type="component" value="Unassembled WGS sequence"/>
</dbReference>
<dbReference type="PANTHER" id="PTHR45947:SF3">
    <property type="entry name" value="SULFOQUINOVOSYL TRANSFERASE SQD2"/>
    <property type="match status" value="1"/>
</dbReference>
<accession>A0A401JCY2</accession>
<dbReference type="EMBL" id="BGOW01000013">
    <property type="protein sequence ID" value="GBL45532.1"/>
    <property type="molecule type" value="Genomic_DNA"/>
</dbReference>
<dbReference type="Gene3D" id="3.40.50.2000">
    <property type="entry name" value="Glycogen Phosphorylase B"/>
    <property type="match status" value="2"/>
</dbReference>
<reference evidence="2 3" key="1">
    <citation type="journal article" date="2019" name="Front. Microbiol.">
        <title>Genomes of Neutrophilic Sulfur-Oxidizing Chemolithoautotrophs Representing 9 Proteobacterial Species From 8 Genera.</title>
        <authorList>
            <person name="Watanabe T."/>
            <person name="Kojima H."/>
            <person name="Umezawa K."/>
            <person name="Hori C."/>
            <person name="Takasuka T.E."/>
            <person name="Kato Y."/>
            <person name="Fukui M."/>
        </authorList>
    </citation>
    <scope>NUCLEOTIDE SEQUENCE [LARGE SCALE GENOMIC DNA]</scope>
    <source>
        <strain evidence="2 3">TTN</strain>
    </source>
</reference>
<protein>
    <submittedName>
        <fullName evidence="2">Glycosyltransferase</fullName>
    </submittedName>
</protein>
<dbReference type="SUPFAM" id="SSF53756">
    <property type="entry name" value="UDP-Glycosyltransferase/glycogen phosphorylase"/>
    <property type="match status" value="1"/>
</dbReference>
<keyword evidence="3" id="KW-1185">Reference proteome</keyword>
<dbReference type="RefSeq" id="WP_124704354.1">
    <property type="nucleotide sequence ID" value="NZ_BGOW01000013.1"/>
</dbReference>
<sequence length="419" mass="45287">MKIAYLCADRGIPVLGDKGASVHVREFVSALAGLGHEVTLLCAKQGTGNPCPPVRMIELPPDESADEMALEAAQLGMGNEEKDQTLQRELGKLACDRKLAARVLRALDQAGVQPDLLYERYALFHRAGGQVATALNIPLMLEVNAPLAEEQERFRGLRLKALADATETETLCRSDHVIAVSAAVREHALARGALGERVTVLPNGVDTSRFHPGVDGGPVRERYELDGRPVIGFIGSLKPWHGLDFLLDAFTDILTRRPDAALLLVGEGPALIDLQARVARDQLHGRVILTGRIPHADIPAYLAAMDITVAPYTAQDGFYFSPLKVVESLAAGRPVVAPRLGQLTDLLQDGVTGLLYPPGDRDIFVNQVIELLNDVPRLRAMSHAAAAAAREDFGWDKTALRATEIMMRLRAPRAAGSGR</sequence>
<dbReference type="OrthoDB" id="484631at2"/>
<evidence type="ECO:0000313" key="3">
    <source>
        <dbReference type="Proteomes" id="UP000286806"/>
    </source>
</evidence>
<dbReference type="Pfam" id="PF13439">
    <property type="entry name" value="Glyco_transf_4"/>
    <property type="match status" value="1"/>
</dbReference>
<evidence type="ECO:0000259" key="1">
    <source>
        <dbReference type="Pfam" id="PF13439"/>
    </source>
</evidence>
<feature type="domain" description="Glycosyltransferase subfamily 4-like N-terminal" evidence="1">
    <location>
        <begin position="19"/>
        <end position="209"/>
    </location>
</feature>
<comment type="caution">
    <text evidence="2">The sequence shown here is derived from an EMBL/GenBank/DDBJ whole genome shotgun (WGS) entry which is preliminary data.</text>
</comment>
<dbReference type="CDD" id="cd03801">
    <property type="entry name" value="GT4_PimA-like"/>
    <property type="match status" value="1"/>
</dbReference>
<dbReference type="PANTHER" id="PTHR45947">
    <property type="entry name" value="SULFOQUINOVOSYL TRANSFERASE SQD2"/>
    <property type="match status" value="1"/>
</dbReference>
<dbReference type="InterPro" id="IPR028098">
    <property type="entry name" value="Glyco_trans_4-like_N"/>
</dbReference>
<organism evidence="2 3">
    <name type="scientific">Sulfuriferula multivorans</name>
    <dbReference type="NCBI Taxonomy" id="1559896"/>
    <lineage>
        <taxon>Bacteria</taxon>
        <taxon>Pseudomonadati</taxon>
        <taxon>Pseudomonadota</taxon>
        <taxon>Betaproteobacteria</taxon>
        <taxon>Nitrosomonadales</taxon>
        <taxon>Sulfuricellaceae</taxon>
        <taxon>Sulfuriferula</taxon>
    </lineage>
</organism>
<dbReference type="InterPro" id="IPR050194">
    <property type="entry name" value="Glycosyltransferase_grp1"/>
</dbReference>